<reference evidence="1" key="1">
    <citation type="submission" date="2018-05" db="EMBL/GenBank/DDBJ databases">
        <title>Draft genome of Mucuna pruriens seed.</title>
        <authorList>
            <person name="Nnadi N.E."/>
            <person name="Vos R."/>
            <person name="Hasami M.H."/>
            <person name="Devisetty U.K."/>
            <person name="Aguiy J.C."/>
        </authorList>
    </citation>
    <scope>NUCLEOTIDE SEQUENCE [LARGE SCALE GENOMIC DNA]</scope>
    <source>
        <strain evidence="1">JCA_2017</strain>
    </source>
</reference>
<sequence>MNLFSQQLTIIFKDVMTNRKFKCASSHEMLPTSLEAKVNDKYCPSLKGISLDVEEDSSDNMDANSCNEIVIENDGQAFEVENDVDFHSKCCNLMLFKGYIGLKIQLKSIIIQ</sequence>
<name>A0A371EG62_MUCPR</name>
<accession>A0A371EG62</accession>
<dbReference type="Proteomes" id="UP000257109">
    <property type="component" value="Unassembled WGS sequence"/>
</dbReference>
<protein>
    <submittedName>
        <fullName evidence="1">Uncharacterized protein</fullName>
    </submittedName>
</protein>
<dbReference type="OrthoDB" id="1413838at2759"/>
<comment type="caution">
    <text evidence="1">The sequence shown here is derived from an EMBL/GenBank/DDBJ whole genome shotgun (WGS) entry which is preliminary data.</text>
</comment>
<keyword evidence="2" id="KW-1185">Reference proteome</keyword>
<evidence type="ECO:0000313" key="1">
    <source>
        <dbReference type="EMBL" id="RDX65043.1"/>
    </source>
</evidence>
<proteinExistence type="predicted"/>
<organism evidence="1 2">
    <name type="scientific">Mucuna pruriens</name>
    <name type="common">Velvet bean</name>
    <name type="synonym">Dolichos pruriens</name>
    <dbReference type="NCBI Taxonomy" id="157652"/>
    <lineage>
        <taxon>Eukaryota</taxon>
        <taxon>Viridiplantae</taxon>
        <taxon>Streptophyta</taxon>
        <taxon>Embryophyta</taxon>
        <taxon>Tracheophyta</taxon>
        <taxon>Spermatophyta</taxon>
        <taxon>Magnoliopsida</taxon>
        <taxon>eudicotyledons</taxon>
        <taxon>Gunneridae</taxon>
        <taxon>Pentapetalae</taxon>
        <taxon>rosids</taxon>
        <taxon>fabids</taxon>
        <taxon>Fabales</taxon>
        <taxon>Fabaceae</taxon>
        <taxon>Papilionoideae</taxon>
        <taxon>50 kb inversion clade</taxon>
        <taxon>NPAAA clade</taxon>
        <taxon>indigoferoid/millettioid clade</taxon>
        <taxon>Phaseoleae</taxon>
        <taxon>Mucuna</taxon>
    </lineage>
</organism>
<feature type="non-terminal residue" evidence="1">
    <location>
        <position position="1"/>
    </location>
</feature>
<evidence type="ECO:0000313" key="2">
    <source>
        <dbReference type="Proteomes" id="UP000257109"/>
    </source>
</evidence>
<dbReference type="AlphaFoldDB" id="A0A371EG62"/>
<gene>
    <name evidence="1" type="ORF">CR513_56331</name>
</gene>
<dbReference type="EMBL" id="QJKJ01014087">
    <property type="protein sequence ID" value="RDX65043.1"/>
    <property type="molecule type" value="Genomic_DNA"/>
</dbReference>
<feature type="non-terminal residue" evidence="1">
    <location>
        <position position="112"/>
    </location>
</feature>